<dbReference type="SUPFAM" id="SSF46689">
    <property type="entry name" value="Homeodomain-like"/>
    <property type="match status" value="2"/>
</dbReference>
<dbReference type="Pfam" id="PF02311">
    <property type="entry name" value="AraC_binding"/>
    <property type="match status" value="1"/>
</dbReference>
<dbReference type="SMART" id="SM00342">
    <property type="entry name" value="HTH_ARAC"/>
    <property type="match status" value="1"/>
</dbReference>
<dbReference type="InterPro" id="IPR020449">
    <property type="entry name" value="Tscrpt_reg_AraC-type_HTH"/>
</dbReference>
<dbReference type="InterPro" id="IPR018060">
    <property type="entry name" value="HTH_AraC"/>
</dbReference>
<evidence type="ECO:0000259" key="4">
    <source>
        <dbReference type="PROSITE" id="PS01124"/>
    </source>
</evidence>
<sequence>MTSSSYHLKDNPSGFPYKFFQTHIKDGFPDVIYHWHPELEIIFVEKGSARFHINYEIFNSQPGDLIFIQPTSMHSIHPIDQEEHISQTFKIHLDNLGRSTIEQFSQRYLQPLHNGHFELLSRIQPHMEGYQEIKNLVQAIFKLCHDQPLYYDILLKAKLHELLYLLYSKRYVVRHYTDDVYRKYEKLKDLIAYLNQHYMEPLTIDFLADYFGYSRAHFMTIFKQHTGSSCLDFLLQLRLSKACEALVQTDQSIAQITESIGFKNQANFNRQFKQRYQMTPLQYRKQFTDKD</sequence>
<dbReference type="InterPro" id="IPR037923">
    <property type="entry name" value="HTH-like"/>
</dbReference>
<protein>
    <submittedName>
        <fullName evidence="5">AraC-like DNA-binding protein</fullName>
    </submittedName>
</protein>
<proteinExistence type="predicted"/>
<keyword evidence="1" id="KW-0805">Transcription regulation</keyword>
<reference evidence="5 6" key="1">
    <citation type="submission" date="2021-01" db="EMBL/GenBank/DDBJ databases">
        <title>Genomic Encyclopedia of Type Strains, Phase IV (KMG-IV): sequencing the most valuable type-strain genomes for metagenomic binning, comparative biology and taxonomic classification.</title>
        <authorList>
            <person name="Goeker M."/>
        </authorList>
    </citation>
    <scope>NUCLEOTIDE SEQUENCE [LARGE SCALE GENOMIC DNA]</scope>
    <source>
        <strain evidence="5 6">DSM 27382</strain>
    </source>
</reference>
<dbReference type="InterPro" id="IPR014710">
    <property type="entry name" value="RmlC-like_jellyroll"/>
</dbReference>
<dbReference type="InterPro" id="IPR018062">
    <property type="entry name" value="HTH_AraC-typ_CS"/>
</dbReference>
<keyword evidence="2" id="KW-0238">DNA-binding</keyword>
<dbReference type="CDD" id="cd02208">
    <property type="entry name" value="cupin_RmlC-like"/>
    <property type="match status" value="1"/>
</dbReference>
<dbReference type="RefSeq" id="WP_205009473.1">
    <property type="nucleotide sequence ID" value="NZ_JAFBEH010000016.1"/>
</dbReference>
<dbReference type="PROSITE" id="PS00041">
    <property type="entry name" value="HTH_ARAC_FAMILY_1"/>
    <property type="match status" value="1"/>
</dbReference>
<dbReference type="InterPro" id="IPR009057">
    <property type="entry name" value="Homeodomain-like_sf"/>
</dbReference>
<feature type="domain" description="HTH araC/xylS-type" evidence="4">
    <location>
        <begin position="188"/>
        <end position="286"/>
    </location>
</feature>
<evidence type="ECO:0000256" key="3">
    <source>
        <dbReference type="ARBA" id="ARBA00023163"/>
    </source>
</evidence>
<keyword evidence="6" id="KW-1185">Reference proteome</keyword>
<dbReference type="SUPFAM" id="SSF51215">
    <property type="entry name" value="Regulatory protein AraC"/>
    <property type="match status" value="1"/>
</dbReference>
<organism evidence="5 6">
    <name type="scientific">Streptococcus loxodontisalivarius</name>
    <dbReference type="NCBI Taxonomy" id="1349415"/>
    <lineage>
        <taxon>Bacteria</taxon>
        <taxon>Bacillati</taxon>
        <taxon>Bacillota</taxon>
        <taxon>Bacilli</taxon>
        <taxon>Lactobacillales</taxon>
        <taxon>Streptococcaceae</taxon>
        <taxon>Streptococcus</taxon>
    </lineage>
</organism>
<dbReference type="PROSITE" id="PS01124">
    <property type="entry name" value="HTH_ARAC_FAMILY_2"/>
    <property type="match status" value="1"/>
</dbReference>
<evidence type="ECO:0000256" key="2">
    <source>
        <dbReference type="ARBA" id="ARBA00023125"/>
    </source>
</evidence>
<dbReference type="EMBL" id="JAFBEH010000016">
    <property type="protein sequence ID" value="MBM7642631.1"/>
    <property type="molecule type" value="Genomic_DNA"/>
</dbReference>
<evidence type="ECO:0000313" key="6">
    <source>
        <dbReference type="Proteomes" id="UP000697472"/>
    </source>
</evidence>
<keyword evidence="3" id="KW-0804">Transcription</keyword>
<dbReference type="Proteomes" id="UP000697472">
    <property type="component" value="Unassembled WGS sequence"/>
</dbReference>
<dbReference type="Pfam" id="PF12833">
    <property type="entry name" value="HTH_18"/>
    <property type="match status" value="1"/>
</dbReference>
<evidence type="ECO:0000256" key="1">
    <source>
        <dbReference type="ARBA" id="ARBA00023015"/>
    </source>
</evidence>
<name>A0ABS2PRF9_9STRE</name>
<dbReference type="PANTHER" id="PTHR43280">
    <property type="entry name" value="ARAC-FAMILY TRANSCRIPTIONAL REGULATOR"/>
    <property type="match status" value="1"/>
</dbReference>
<dbReference type="PRINTS" id="PR00032">
    <property type="entry name" value="HTHARAC"/>
</dbReference>
<dbReference type="Gene3D" id="2.60.120.10">
    <property type="entry name" value="Jelly Rolls"/>
    <property type="match status" value="1"/>
</dbReference>
<evidence type="ECO:0000313" key="5">
    <source>
        <dbReference type="EMBL" id="MBM7642631.1"/>
    </source>
</evidence>
<dbReference type="PANTHER" id="PTHR43280:SF27">
    <property type="entry name" value="TRANSCRIPTIONAL REGULATOR MTLR"/>
    <property type="match status" value="1"/>
</dbReference>
<gene>
    <name evidence="5" type="ORF">JOC28_000928</name>
</gene>
<dbReference type="Gene3D" id="1.10.10.60">
    <property type="entry name" value="Homeodomain-like"/>
    <property type="match status" value="2"/>
</dbReference>
<accession>A0ABS2PRF9</accession>
<dbReference type="InterPro" id="IPR003313">
    <property type="entry name" value="AraC-bd"/>
</dbReference>
<comment type="caution">
    <text evidence="5">The sequence shown here is derived from an EMBL/GenBank/DDBJ whole genome shotgun (WGS) entry which is preliminary data.</text>
</comment>